<keyword evidence="2" id="KW-1185">Reference proteome</keyword>
<proteinExistence type="predicted"/>
<gene>
    <name evidence="1" type="ORF">E2562_022827</name>
</gene>
<accession>A0A6G1FBC5</accession>
<dbReference type="AlphaFoldDB" id="A0A6G1FBC5"/>
<name>A0A6G1FBC5_9ORYZ</name>
<dbReference type="OrthoDB" id="721607at2759"/>
<evidence type="ECO:0000313" key="2">
    <source>
        <dbReference type="Proteomes" id="UP000479710"/>
    </source>
</evidence>
<protein>
    <submittedName>
        <fullName evidence="1">Uncharacterized protein</fullName>
    </submittedName>
</protein>
<reference evidence="1 2" key="1">
    <citation type="submission" date="2019-11" db="EMBL/GenBank/DDBJ databases">
        <title>Whole genome sequence of Oryza granulata.</title>
        <authorList>
            <person name="Li W."/>
        </authorList>
    </citation>
    <scope>NUCLEOTIDE SEQUENCE [LARGE SCALE GENOMIC DNA]</scope>
    <source>
        <strain evidence="2">cv. Menghai</strain>
        <tissue evidence="1">Leaf</tissue>
    </source>
</reference>
<evidence type="ECO:0000313" key="1">
    <source>
        <dbReference type="EMBL" id="KAF0934141.1"/>
    </source>
</evidence>
<comment type="caution">
    <text evidence="1">The sequence shown here is derived from an EMBL/GenBank/DDBJ whole genome shotgun (WGS) entry which is preliminary data.</text>
</comment>
<sequence>MEPARHALAWCPEEDPRFDPVRHRITKRWAEGLSSTMVIGDFLWRRLVPLQECSRLAWLYTGDHEETQMHVGETHNWRQDELTMMLRVVVSIGNVTTSTLPREDLALYNNPRRVALQETLPRCNAKEI</sequence>
<dbReference type="EMBL" id="SPHZ02000001">
    <property type="protein sequence ID" value="KAF0934141.1"/>
    <property type="molecule type" value="Genomic_DNA"/>
</dbReference>
<dbReference type="Proteomes" id="UP000479710">
    <property type="component" value="Unassembled WGS sequence"/>
</dbReference>
<organism evidence="1 2">
    <name type="scientific">Oryza meyeriana var. granulata</name>
    <dbReference type="NCBI Taxonomy" id="110450"/>
    <lineage>
        <taxon>Eukaryota</taxon>
        <taxon>Viridiplantae</taxon>
        <taxon>Streptophyta</taxon>
        <taxon>Embryophyta</taxon>
        <taxon>Tracheophyta</taxon>
        <taxon>Spermatophyta</taxon>
        <taxon>Magnoliopsida</taxon>
        <taxon>Liliopsida</taxon>
        <taxon>Poales</taxon>
        <taxon>Poaceae</taxon>
        <taxon>BOP clade</taxon>
        <taxon>Oryzoideae</taxon>
        <taxon>Oryzeae</taxon>
        <taxon>Oryzinae</taxon>
        <taxon>Oryza</taxon>
        <taxon>Oryza meyeriana</taxon>
    </lineage>
</organism>